<dbReference type="Proteomes" id="UP001142393">
    <property type="component" value="Unassembled WGS sequence"/>
</dbReference>
<comment type="caution">
    <text evidence="5">The sequence shown here is derived from an EMBL/GenBank/DDBJ whole genome shotgun (WGS) entry which is preliminary data.</text>
</comment>
<dbReference type="InterPro" id="IPR036028">
    <property type="entry name" value="SH3-like_dom_sf"/>
</dbReference>
<dbReference type="EMBL" id="JANVFU010000001">
    <property type="protein sequence ID" value="KAJ3750402.1"/>
    <property type="molecule type" value="Genomic_DNA"/>
</dbReference>
<dbReference type="Gene3D" id="2.30.30.40">
    <property type="entry name" value="SH3 Domains"/>
    <property type="match status" value="1"/>
</dbReference>
<evidence type="ECO:0000259" key="4">
    <source>
        <dbReference type="PROSITE" id="PS50002"/>
    </source>
</evidence>
<dbReference type="SMART" id="SM00326">
    <property type="entry name" value="SH3"/>
    <property type="match status" value="1"/>
</dbReference>
<evidence type="ECO:0000256" key="1">
    <source>
        <dbReference type="ARBA" id="ARBA00022443"/>
    </source>
</evidence>
<feature type="region of interest" description="Disordered" evidence="3">
    <location>
        <begin position="121"/>
        <end position="142"/>
    </location>
</feature>
<organism evidence="5 6">
    <name type="scientific">Lentinula detonsa</name>
    <dbReference type="NCBI Taxonomy" id="2804962"/>
    <lineage>
        <taxon>Eukaryota</taxon>
        <taxon>Fungi</taxon>
        <taxon>Dikarya</taxon>
        <taxon>Basidiomycota</taxon>
        <taxon>Agaricomycotina</taxon>
        <taxon>Agaricomycetes</taxon>
        <taxon>Agaricomycetidae</taxon>
        <taxon>Agaricales</taxon>
        <taxon>Marasmiineae</taxon>
        <taxon>Omphalotaceae</taxon>
        <taxon>Lentinula</taxon>
    </lineage>
</organism>
<evidence type="ECO:0000313" key="5">
    <source>
        <dbReference type="EMBL" id="KAJ3750402.1"/>
    </source>
</evidence>
<accession>A0A9W8PAS3</accession>
<dbReference type="SUPFAM" id="SSF50044">
    <property type="entry name" value="SH3-domain"/>
    <property type="match status" value="1"/>
</dbReference>
<reference evidence="5 6" key="1">
    <citation type="journal article" date="2023" name="Proc. Natl. Acad. Sci. U.S.A.">
        <title>A global phylogenomic analysis of the shiitake genus Lentinula.</title>
        <authorList>
            <person name="Sierra-Patev S."/>
            <person name="Min B."/>
            <person name="Naranjo-Ortiz M."/>
            <person name="Looney B."/>
            <person name="Konkel Z."/>
            <person name="Slot J.C."/>
            <person name="Sakamoto Y."/>
            <person name="Steenwyk J.L."/>
            <person name="Rokas A."/>
            <person name="Carro J."/>
            <person name="Camarero S."/>
            <person name="Ferreira P."/>
            <person name="Molpeceres G."/>
            <person name="Ruiz-Duenas F.J."/>
            <person name="Serrano A."/>
            <person name="Henrissat B."/>
            <person name="Drula E."/>
            <person name="Hughes K.W."/>
            <person name="Mata J.L."/>
            <person name="Ishikawa N.K."/>
            <person name="Vargas-Isla R."/>
            <person name="Ushijima S."/>
            <person name="Smith C.A."/>
            <person name="Donoghue J."/>
            <person name="Ahrendt S."/>
            <person name="Andreopoulos W."/>
            <person name="He G."/>
            <person name="LaButti K."/>
            <person name="Lipzen A."/>
            <person name="Ng V."/>
            <person name="Riley R."/>
            <person name="Sandor L."/>
            <person name="Barry K."/>
            <person name="Martinez A.T."/>
            <person name="Xiao Y."/>
            <person name="Gibbons J.G."/>
            <person name="Terashima K."/>
            <person name="Grigoriev I.V."/>
            <person name="Hibbett D."/>
        </authorList>
    </citation>
    <scope>NUCLEOTIDE SEQUENCE [LARGE SCALE GENOMIC DNA]</scope>
    <source>
        <strain evidence="5 6">TFB7810</strain>
    </source>
</reference>
<gene>
    <name evidence="5" type="ORF">DFH05DRAFT_73399</name>
</gene>
<keyword evidence="1 2" id="KW-0728">SH3 domain</keyword>
<feature type="compositionally biased region" description="Polar residues" evidence="3">
    <location>
        <begin position="121"/>
        <end position="131"/>
    </location>
</feature>
<keyword evidence="6" id="KW-1185">Reference proteome</keyword>
<name>A0A9W8PAS3_9AGAR</name>
<dbReference type="PROSITE" id="PS50002">
    <property type="entry name" value="SH3"/>
    <property type="match status" value="1"/>
</dbReference>
<evidence type="ECO:0000256" key="3">
    <source>
        <dbReference type="SAM" id="MobiDB-lite"/>
    </source>
</evidence>
<feature type="domain" description="SH3" evidence="4">
    <location>
        <begin position="54"/>
        <end position="121"/>
    </location>
</feature>
<evidence type="ECO:0000313" key="6">
    <source>
        <dbReference type="Proteomes" id="UP001142393"/>
    </source>
</evidence>
<protein>
    <recommendedName>
        <fullName evidence="4">SH3 domain-containing protein</fullName>
    </recommendedName>
</protein>
<dbReference type="InterPro" id="IPR001452">
    <property type="entry name" value="SH3_domain"/>
</dbReference>
<evidence type="ECO:0000256" key="2">
    <source>
        <dbReference type="PROSITE-ProRule" id="PRU00192"/>
    </source>
</evidence>
<proteinExistence type="predicted"/>
<sequence>MQKPSQFGPLLLPPLAASTVESPAESDLTKSISSDASVPFIPETSTPFERPLPSTPFAVLCLEDYHSDDPIYLSFCKDEILQVVDCDSRSGWWQAQREVGGSDSYVTIGWIPQAYVQPLQSESDEWTSASGDQEDDDPSSVPEFHHTISVPKALTTAALESSSVRRTHNYRVWFLEEAQPQNETIPKVSTPIASPFVSSESRDLWGLIQSARSEVELLRQKIAKNQNHSKLGAPALFNGSEQFSINGGAFNAVGGDIHETSTTTNSGNTSFMNCIFNYARSRSDSRRESSATATTPQDSKFQKKNCRKRRWSITKFTHIFNHVYHHYFPAAMYYPMYYVPWFIPWYQNCAGSS</sequence>
<dbReference type="Pfam" id="PF07653">
    <property type="entry name" value="SH3_2"/>
    <property type="match status" value="1"/>
</dbReference>
<dbReference type="AlphaFoldDB" id="A0A9W8PAS3"/>